<dbReference type="GO" id="GO:0004519">
    <property type="term" value="F:endonuclease activity"/>
    <property type="evidence" value="ECO:0007669"/>
    <property type="project" value="UniProtKB-KW"/>
</dbReference>
<dbReference type="Gene3D" id="1.10.30.50">
    <property type="match status" value="1"/>
</dbReference>
<reference evidence="4 5" key="1">
    <citation type="submission" date="2019-03" db="EMBL/GenBank/DDBJ databases">
        <title>Genomics of glacier-inhabiting Cryobacterium strains.</title>
        <authorList>
            <person name="Liu Q."/>
            <person name="Xin Y.-H."/>
        </authorList>
    </citation>
    <scope>NUCLEOTIDE SEQUENCE [LARGE SCALE GENOMIC DNA]</scope>
    <source>
        <strain evidence="4 5">Sr59</strain>
    </source>
</reference>
<comment type="caution">
    <text evidence="4">The sequence shown here is derived from an EMBL/GenBank/DDBJ whole genome shotgun (WGS) entry which is preliminary data.</text>
</comment>
<dbReference type="AlphaFoldDB" id="A0A4R9BNG8"/>
<feature type="region of interest" description="Disordered" evidence="2">
    <location>
        <begin position="1"/>
        <end position="94"/>
    </location>
</feature>
<dbReference type="SMART" id="SM00507">
    <property type="entry name" value="HNHc"/>
    <property type="match status" value="1"/>
</dbReference>
<evidence type="ECO:0000313" key="4">
    <source>
        <dbReference type="EMBL" id="TFD87966.1"/>
    </source>
</evidence>
<sequence>MDEELAGSTAPTGTPPAGSNLCDWNTALAAPAPDASDFDAADSDAHSSGATGSDAHRLGGTADTESGAAIRRPSTPRLASGEGRPAWRDPADLPGVQRARTGVFGEKLQALEDAARTVRAVMDSLDVNALSDAEVVALTQMVERAGRPVDAARVSTATVVGYRSRSGLGRESMAWRLGATHSNDLLIRLTGASVPEMKRRVLLGEKVAPRVMGGAVLEPVFPFVAAALAAGELGIDAAENIVKGLADYKVHGRFDANQADVDAGEAGLVESATGSVFGRTPGPADTGTGTGTDSGTGTTPGTATGTGPVARLGDSAGFTFPADRIRDMTLTWQAALNPDGAAPTEAVLEAKSTLSFGRLTRGLHPLRGGVTPELKGIIHTLFDSFQSARTAPAFPSAEEQQRIEAGELVPGEILDERTGGEKRADILRGILVQVAQDPRTPTMGGMPPTVMVHVSATDLLAGIGVGWIDGIDGPISMTTINQMIDNGGFRPIFFGGTGAVLALGNKARCFTPMQRKAITARDGGCIIPGCTCPPQWTEVHHVIPWQHGGPTNVTNGVLLCWRHHHGITNTDGWKIRMLLGMPEVKAPHWIDPTGTWRKPPQHRAHNPTTRKPPHTE</sequence>
<protein>
    <submittedName>
        <fullName evidence="4">HNH endonuclease</fullName>
    </submittedName>
</protein>
<accession>A0A4R9BNG8</accession>
<feature type="compositionally biased region" description="Low complexity" evidence="2">
    <location>
        <begin position="26"/>
        <end position="35"/>
    </location>
</feature>
<dbReference type="OrthoDB" id="5177627at2"/>
<dbReference type="RefSeq" id="WP_134641215.1">
    <property type="nucleotide sequence ID" value="NZ_SOHM01000030.1"/>
</dbReference>
<feature type="region of interest" description="Disordered" evidence="2">
    <location>
        <begin position="590"/>
        <end position="616"/>
    </location>
</feature>
<dbReference type="Proteomes" id="UP000298468">
    <property type="component" value="Unassembled WGS sequence"/>
</dbReference>
<dbReference type="Pfam" id="PF01844">
    <property type="entry name" value="HNH"/>
    <property type="match status" value="1"/>
</dbReference>
<dbReference type="GO" id="GO:0003676">
    <property type="term" value="F:nucleic acid binding"/>
    <property type="evidence" value="ECO:0007669"/>
    <property type="project" value="InterPro"/>
</dbReference>
<gene>
    <name evidence="4" type="ORF">E3T61_12610</name>
</gene>
<keyword evidence="4" id="KW-0540">Nuclease</keyword>
<keyword evidence="4" id="KW-0378">Hydrolase</keyword>
<feature type="domain" description="HNH nuclease" evidence="3">
    <location>
        <begin position="513"/>
        <end position="565"/>
    </location>
</feature>
<comment type="similarity">
    <text evidence="1">Belongs to the Rv1128c/1148c/1588c/1702c/1945/3466 family.</text>
</comment>
<dbReference type="EMBL" id="SOHM01000030">
    <property type="protein sequence ID" value="TFD87966.1"/>
    <property type="molecule type" value="Genomic_DNA"/>
</dbReference>
<evidence type="ECO:0000256" key="1">
    <source>
        <dbReference type="ARBA" id="ARBA00023450"/>
    </source>
</evidence>
<dbReference type="InterPro" id="IPR003870">
    <property type="entry name" value="DUF222"/>
</dbReference>
<keyword evidence="5" id="KW-1185">Reference proteome</keyword>
<proteinExistence type="inferred from homology"/>
<name>A0A4R9BNG8_9MICO</name>
<feature type="region of interest" description="Disordered" evidence="2">
    <location>
        <begin position="273"/>
        <end position="312"/>
    </location>
</feature>
<dbReference type="GO" id="GO:0008270">
    <property type="term" value="F:zinc ion binding"/>
    <property type="evidence" value="ECO:0007669"/>
    <property type="project" value="InterPro"/>
</dbReference>
<evidence type="ECO:0000313" key="5">
    <source>
        <dbReference type="Proteomes" id="UP000298468"/>
    </source>
</evidence>
<evidence type="ECO:0000259" key="3">
    <source>
        <dbReference type="SMART" id="SM00507"/>
    </source>
</evidence>
<dbReference type="CDD" id="cd00085">
    <property type="entry name" value="HNHc"/>
    <property type="match status" value="1"/>
</dbReference>
<dbReference type="Pfam" id="PF02720">
    <property type="entry name" value="DUF222"/>
    <property type="match status" value="1"/>
</dbReference>
<evidence type="ECO:0000256" key="2">
    <source>
        <dbReference type="SAM" id="MobiDB-lite"/>
    </source>
</evidence>
<dbReference type="InterPro" id="IPR002711">
    <property type="entry name" value="HNH"/>
</dbReference>
<feature type="compositionally biased region" description="Low complexity" evidence="2">
    <location>
        <begin position="295"/>
        <end position="308"/>
    </location>
</feature>
<dbReference type="InterPro" id="IPR003615">
    <property type="entry name" value="HNH_nuc"/>
</dbReference>
<keyword evidence="4" id="KW-0255">Endonuclease</keyword>
<organism evidence="4 5">
    <name type="scientific">Cryobacterium lactosi</name>
    <dbReference type="NCBI Taxonomy" id="1259202"/>
    <lineage>
        <taxon>Bacteria</taxon>
        <taxon>Bacillati</taxon>
        <taxon>Actinomycetota</taxon>
        <taxon>Actinomycetes</taxon>
        <taxon>Micrococcales</taxon>
        <taxon>Microbacteriaceae</taxon>
        <taxon>Cryobacterium</taxon>
    </lineage>
</organism>